<dbReference type="KEGG" id="naj:B1756_12030"/>
<sequence>MAFTTDEEPKSDHVFIVEMGALLLLPPIVLGLGLAAVSGVENFLPGFGIGAIVGVGAAKLRNEIRGARTGS</sequence>
<reference evidence="3" key="1">
    <citation type="submission" date="2017-02" db="EMBL/GenBank/DDBJ databases">
        <title>Natronthermophilus aegyptiacus gen. nov.,sp. nov., an aerobic, extremely halophilic alkalithermophilic archaeon isolated from the athalassohaline Wadi An Natrun, Egypt.</title>
        <authorList>
            <person name="Zhao B."/>
        </authorList>
    </citation>
    <scope>NUCLEOTIDE SEQUENCE [LARGE SCALE GENOMIC DNA]</scope>
    <source>
        <strain evidence="3">JW/NM-HA 15</strain>
    </source>
</reference>
<feature type="transmembrane region" description="Helical" evidence="1">
    <location>
        <begin position="15"/>
        <end position="37"/>
    </location>
</feature>
<dbReference type="Proteomes" id="UP000250088">
    <property type="component" value="Chromosome"/>
</dbReference>
<name>A0A2Z2HUD5_9EURY</name>
<gene>
    <name evidence="2" type="ORF">B1756_12030</name>
</gene>
<keyword evidence="1" id="KW-0472">Membrane</keyword>
<organism evidence="2 3">
    <name type="scientific">Natrarchaeobaculum aegyptiacum</name>
    <dbReference type="NCBI Taxonomy" id="745377"/>
    <lineage>
        <taxon>Archaea</taxon>
        <taxon>Methanobacteriati</taxon>
        <taxon>Methanobacteriota</taxon>
        <taxon>Stenosarchaea group</taxon>
        <taxon>Halobacteria</taxon>
        <taxon>Halobacteriales</taxon>
        <taxon>Natrialbaceae</taxon>
        <taxon>Natrarchaeobaculum</taxon>
    </lineage>
</organism>
<protein>
    <submittedName>
        <fullName evidence="2">Uncharacterized protein</fullName>
    </submittedName>
</protein>
<evidence type="ECO:0000313" key="3">
    <source>
        <dbReference type="Proteomes" id="UP000250088"/>
    </source>
</evidence>
<keyword evidence="3" id="KW-1185">Reference proteome</keyword>
<dbReference type="AlphaFoldDB" id="A0A2Z2HUD5"/>
<keyword evidence="1" id="KW-0812">Transmembrane</keyword>
<keyword evidence="1" id="KW-1133">Transmembrane helix</keyword>
<dbReference type="GeneID" id="32894817"/>
<proteinExistence type="predicted"/>
<evidence type="ECO:0000313" key="2">
    <source>
        <dbReference type="EMBL" id="ARS90383.1"/>
    </source>
</evidence>
<accession>A0A2Z2HUD5</accession>
<dbReference type="EMBL" id="CP019893">
    <property type="protein sequence ID" value="ARS90383.1"/>
    <property type="molecule type" value="Genomic_DNA"/>
</dbReference>
<dbReference type="RefSeq" id="WP_086888755.1">
    <property type="nucleotide sequence ID" value="NZ_CP019893.1"/>
</dbReference>
<evidence type="ECO:0000256" key="1">
    <source>
        <dbReference type="SAM" id="Phobius"/>
    </source>
</evidence>